<evidence type="ECO:0000313" key="14">
    <source>
        <dbReference type="EMBL" id="MEQ2512376.1"/>
    </source>
</evidence>
<accession>A0ABV1GAE7</accession>
<feature type="domain" description="Chromosomal replication initiator DnaA C-terminal" evidence="13">
    <location>
        <begin position="343"/>
        <end position="411"/>
    </location>
</feature>
<comment type="subunit">
    <text evidence="8">Oligomerizes as a right-handed, spiral filament on DNA at oriC.</text>
</comment>
<dbReference type="InterPro" id="IPR038454">
    <property type="entry name" value="DnaA_N_sf"/>
</dbReference>
<dbReference type="Pfam" id="PF00308">
    <property type="entry name" value="Bac_DnaA"/>
    <property type="match status" value="1"/>
</dbReference>
<evidence type="ECO:0000313" key="15">
    <source>
        <dbReference type="Proteomes" id="UP001491552"/>
    </source>
</evidence>
<dbReference type="PROSITE" id="PS01008">
    <property type="entry name" value="DNAA"/>
    <property type="match status" value="1"/>
</dbReference>
<evidence type="ECO:0000256" key="8">
    <source>
        <dbReference type="HAMAP-Rule" id="MF_00377"/>
    </source>
</evidence>
<gene>
    <name evidence="8 14" type="primary">dnaA</name>
    <name evidence="14" type="ORF">WMO66_14190</name>
</gene>
<dbReference type="SMART" id="SM00760">
    <property type="entry name" value="Bac_DnaA_C"/>
    <property type="match status" value="1"/>
</dbReference>
<dbReference type="Gene3D" id="3.30.300.180">
    <property type="match status" value="1"/>
</dbReference>
<dbReference type="InterPro" id="IPR013317">
    <property type="entry name" value="DnaA_dom"/>
</dbReference>
<comment type="domain">
    <text evidence="8">Domain I is involved in oligomerization and binding regulators, domain II is flexibile and of varying length in different bacteria, domain III forms the AAA+ region, while domain IV binds dsDNA.</text>
</comment>
<dbReference type="Gene3D" id="3.40.50.300">
    <property type="entry name" value="P-loop containing nucleotide triphosphate hydrolases"/>
    <property type="match status" value="1"/>
</dbReference>
<evidence type="ECO:0000256" key="6">
    <source>
        <dbReference type="ARBA" id="ARBA00023121"/>
    </source>
</evidence>
<dbReference type="PANTHER" id="PTHR30050">
    <property type="entry name" value="CHROMOSOMAL REPLICATION INITIATOR PROTEIN DNAA"/>
    <property type="match status" value="1"/>
</dbReference>
<evidence type="ECO:0000256" key="4">
    <source>
        <dbReference type="ARBA" id="ARBA00022741"/>
    </source>
</evidence>
<feature type="binding site" evidence="8">
    <location>
        <position position="144"/>
    </location>
    <ligand>
        <name>ATP</name>
        <dbReference type="ChEBI" id="CHEBI:30616"/>
    </ligand>
</feature>
<dbReference type="HAMAP" id="MF_00377">
    <property type="entry name" value="DnaA_bact"/>
    <property type="match status" value="1"/>
</dbReference>
<dbReference type="SMART" id="SM00382">
    <property type="entry name" value="AAA"/>
    <property type="match status" value="1"/>
</dbReference>
<feature type="domain" description="AAA+ ATPase" evidence="12">
    <location>
        <begin position="131"/>
        <end position="259"/>
    </location>
</feature>
<evidence type="ECO:0000259" key="12">
    <source>
        <dbReference type="SMART" id="SM00382"/>
    </source>
</evidence>
<dbReference type="Gene3D" id="1.10.1750.10">
    <property type="match status" value="1"/>
</dbReference>
<dbReference type="CDD" id="cd00009">
    <property type="entry name" value="AAA"/>
    <property type="match status" value="1"/>
</dbReference>
<reference evidence="14 15" key="1">
    <citation type="submission" date="2024-03" db="EMBL/GenBank/DDBJ databases">
        <title>Human intestinal bacterial collection.</title>
        <authorList>
            <person name="Pauvert C."/>
            <person name="Hitch T.C.A."/>
            <person name="Clavel T."/>
        </authorList>
    </citation>
    <scope>NUCLEOTIDE SEQUENCE [LARGE SCALE GENOMIC DNA]</scope>
    <source>
        <strain evidence="14 15">CLA-AA-H192</strain>
    </source>
</reference>
<dbReference type="InterPro" id="IPR027417">
    <property type="entry name" value="P-loop_NTPase"/>
</dbReference>
<protein>
    <recommendedName>
        <fullName evidence="8 9">Chromosomal replication initiator protein DnaA</fullName>
    </recommendedName>
</protein>
<comment type="subcellular location">
    <subcellularLocation>
        <location evidence="8">Cytoplasm</location>
    </subcellularLocation>
</comment>
<dbReference type="InterPro" id="IPR020591">
    <property type="entry name" value="Chromosome_initiator_DnaA-like"/>
</dbReference>
<evidence type="ECO:0000256" key="3">
    <source>
        <dbReference type="ARBA" id="ARBA00022705"/>
    </source>
</evidence>
<dbReference type="RefSeq" id="WP_349137006.1">
    <property type="nucleotide sequence ID" value="NZ_JBBMFF010000272.1"/>
</dbReference>
<keyword evidence="6 8" id="KW-0446">Lipid-binding</keyword>
<organism evidence="14 15">
    <name type="scientific">Faecousia intestinalis</name>
    <dbReference type="NCBI Taxonomy" id="3133167"/>
    <lineage>
        <taxon>Bacteria</taxon>
        <taxon>Bacillati</taxon>
        <taxon>Bacillota</taxon>
        <taxon>Clostridia</taxon>
        <taxon>Eubacteriales</taxon>
        <taxon>Oscillospiraceae</taxon>
        <taxon>Faecousia</taxon>
    </lineage>
</organism>
<evidence type="ECO:0000256" key="2">
    <source>
        <dbReference type="ARBA" id="ARBA00022490"/>
    </source>
</evidence>
<dbReference type="PRINTS" id="PR00051">
    <property type="entry name" value="DNAA"/>
</dbReference>
<feature type="region of interest" description="Domain I, interacts with DnaA modulators" evidence="8">
    <location>
        <begin position="1"/>
        <end position="82"/>
    </location>
</feature>
<feature type="region of interest" description="Domain III, AAA+ region" evidence="8">
    <location>
        <begin position="98"/>
        <end position="314"/>
    </location>
</feature>
<keyword evidence="2 8" id="KW-0963">Cytoplasm</keyword>
<dbReference type="Pfam" id="PF11638">
    <property type="entry name" value="DnaA_N"/>
    <property type="match status" value="1"/>
</dbReference>
<keyword evidence="3 8" id="KW-0235">DNA replication</keyword>
<evidence type="ECO:0000259" key="13">
    <source>
        <dbReference type="SMART" id="SM00760"/>
    </source>
</evidence>
<sequence>MYSNAYVWSRVLSYLEQHSPAIAIASYFDDAEVIELTESKLVIYSPSPFRKDVIVKRYIDQIREAMRDQFQTEVEVVVLDETELPQYSKNKKNRNFVEFNSQYTFDKFVVGSSNQHAFSAARAVADNPADAYNPLFIYGESGLGKTHLLYAIANQIQREHPDYNIVYIKGDQFTNELIDAVRSGKNFEFRDKYRNADLFLMDDIQFIAGKDATQEEFFHTFNSLYENKRQIVLTSDRVPGDMVRLEDRLRTRFEWGLIVDVQPPDYETRFIITREKALELGIELPQDVVDYIAENITNNVRQIEGTVKKIKAYHDLTGMPLDITNVSRAIKDMYKGKTQAIPTPDLIISEVCRFYSIDESTLRSTLKNKGTAEARQVAMYLIRKLTNLSLPDIAKEFGKNHTTVLYALKKVEQELPNSSNGLQDNIRDITSNINSRL</sequence>
<evidence type="ECO:0000256" key="5">
    <source>
        <dbReference type="ARBA" id="ARBA00022840"/>
    </source>
</evidence>
<dbReference type="InterPro" id="IPR001957">
    <property type="entry name" value="Chromosome_initiator_DnaA"/>
</dbReference>
<keyword evidence="7 8" id="KW-0238">DNA-binding</keyword>
<dbReference type="InterPro" id="IPR010921">
    <property type="entry name" value="Trp_repressor/repl_initiator"/>
</dbReference>
<comment type="caution">
    <text evidence="14">The sequence shown here is derived from an EMBL/GenBank/DDBJ whole genome shotgun (WGS) entry which is preliminary data.</text>
</comment>
<comment type="function">
    <text evidence="8 10">Plays an essential role in the initiation and regulation of chromosomal replication. ATP-DnaA binds to the origin of replication (oriC) to initiate formation of the DNA replication initiation complex once per cell cycle. Binds the DnaA box (a 9 base pair repeat at the origin) and separates the double-stranded (ds)DNA. Forms a right-handed helical filament on oriC DNA; dsDNA binds to the exterior of the filament while single-stranded (ss)DNA is stabiized in the filament's interior. The ATP-DnaA-oriC complex binds and stabilizes one strand of the AT-rich DNA unwinding element (DUE), permitting loading of DNA polymerase. After initiation quickly degrades to an ADP-DnaA complex that is not apt for DNA replication. Binds acidic phospholipids.</text>
</comment>
<comment type="caution">
    <text evidence="8">Lacks conserved residue(s) required for the propagation of feature annotation.</text>
</comment>
<proteinExistence type="inferred from homology"/>
<evidence type="ECO:0000256" key="9">
    <source>
        <dbReference type="NCBIfam" id="TIGR00362"/>
    </source>
</evidence>
<dbReference type="SUPFAM" id="SSF52540">
    <property type="entry name" value="P-loop containing nucleoside triphosphate hydrolases"/>
    <property type="match status" value="1"/>
</dbReference>
<dbReference type="Pfam" id="PF08299">
    <property type="entry name" value="Bac_DnaA_C"/>
    <property type="match status" value="1"/>
</dbReference>
<dbReference type="InterPro" id="IPR024633">
    <property type="entry name" value="DnaA_N_dom"/>
</dbReference>
<dbReference type="CDD" id="cd06571">
    <property type="entry name" value="Bac_DnaA_C"/>
    <property type="match status" value="1"/>
</dbReference>
<dbReference type="InterPro" id="IPR018312">
    <property type="entry name" value="Chromosome_initiator_DnaA_CS"/>
</dbReference>
<dbReference type="NCBIfam" id="TIGR00362">
    <property type="entry name" value="DnaA"/>
    <property type="match status" value="1"/>
</dbReference>
<feature type="binding site" evidence="8">
    <location>
        <position position="145"/>
    </location>
    <ligand>
        <name>ATP</name>
        <dbReference type="ChEBI" id="CHEBI:30616"/>
    </ligand>
</feature>
<dbReference type="SUPFAM" id="SSF48295">
    <property type="entry name" value="TrpR-like"/>
    <property type="match status" value="1"/>
</dbReference>
<dbReference type="Gene3D" id="1.10.8.60">
    <property type="match status" value="1"/>
</dbReference>
<evidence type="ECO:0000256" key="1">
    <source>
        <dbReference type="ARBA" id="ARBA00006583"/>
    </source>
</evidence>
<evidence type="ECO:0000256" key="10">
    <source>
        <dbReference type="RuleBase" id="RU000577"/>
    </source>
</evidence>
<dbReference type="InterPro" id="IPR003593">
    <property type="entry name" value="AAA+_ATPase"/>
</dbReference>
<feature type="region of interest" description="Domain IV, binds dsDNA" evidence="8">
    <location>
        <begin position="315"/>
        <end position="437"/>
    </location>
</feature>
<dbReference type="PANTHER" id="PTHR30050:SF2">
    <property type="entry name" value="CHROMOSOMAL REPLICATION INITIATOR PROTEIN DNAA"/>
    <property type="match status" value="1"/>
</dbReference>
<dbReference type="EMBL" id="JBBMFF010000272">
    <property type="protein sequence ID" value="MEQ2512376.1"/>
    <property type="molecule type" value="Genomic_DNA"/>
</dbReference>
<keyword evidence="5 8" id="KW-0067">ATP-binding</keyword>
<dbReference type="InterPro" id="IPR013159">
    <property type="entry name" value="DnaA_C"/>
</dbReference>
<name>A0ABV1GAE7_9FIRM</name>
<comment type="similarity">
    <text evidence="1 8 11">Belongs to the DnaA family.</text>
</comment>
<keyword evidence="4 8" id="KW-0547">Nucleotide-binding</keyword>
<feature type="binding site" evidence="8">
    <location>
        <position position="142"/>
    </location>
    <ligand>
        <name>ATP</name>
        <dbReference type="ChEBI" id="CHEBI:30616"/>
    </ligand>
</feature>
<feature type="binding site" evidence="8">
    <location>
        <position position="146"/>
    </location>
    <ligand>
        <name>ATP</name>
        <dbReference type="ChEBI" id="CHEBI:30616"/>
    </ligand>
</feature>
<evidence type="ECO:0000256" key="7">
    <source>
        <dbReference type="ARBA" id="ARBA00023125"/>
    </source>
</evidence>
<dbReference type="Proteomes" id="UP001491552">
    <property type="component" value="Unassembled WGS sequence"/>
</dbReference>
<keyword evidence="15" id="KW-1185">Reference proteome</keyword>
<evidence type="ECO:0000256" key="11">
    <source>
        <dbReference type="RuleBase" id="RU004227"/>
    </source>
</evidence>